<protein>
    <submittedName>
        <fullName evidence="1">Uncharacterized protein</fullName>
    </submittedName>
</protein>
<reference evidence="1 2" key="1">
    <citation type="submission" date="2018-09" db="EMBL/GenBank/DDBJ databases">
        <title>Genomic Encyclopedia of Archaeal and Bacterial Type Strains, Phase II (KMG-II): from individual species to whole genera.</title>
        <authorList>
            <person name="Goeker M."/>
        </authorList>
    </citation>
    <scope>NUCLEOTIDE SEQUENCE [LARGE SCALE GENOMIC DNA]</scope>
    <source>
        <strain evidence="1 2">DSM 13151</strain>
    </source>
</reference>
<sequence>MSSAAKTFWSECERYHDLAEAYARNIELAHPNTVSGRLSRCPSDDYCCGFCVTSIKYYEYRGENV</sequence>
<dbReference type="AlphaFoldDB" id="A0A3R7EBN0"/>
<keyword evidence="2" id="KW-1185">Reference proteome</keyword>
<name>A0A3R7EBN0_9EURY</name>
<proteinExistence type="predicted"/>
<evidence type="ECO:0000313" key="2">
    <source>
        <dbReference type="Proteomes" id="UP000283805"/>
    </source>
</evidence>
<accession>A0A3R7EBN0</accession>
<gene>
    <name evidence="1" type="ORF">ATJ93_4635</name>
</gene>
<dbReference type="Proteomes" id="UP000283805">
    <property type="component" value="Unassembled WGS sequence"/>
</dbReference>
<organism evidence="1 2">
    <name type="scientific">Halopiger aswanensis</name>
    <dbReference type="NCBI Taxonomy" id="148449"/>
    <lineage>
        <taxon>Archaea</taxon>
        <taxon>Methanobacteriati</taxon>
        <taxon>Methanobacteriota</taxon>
        <taxon>Stenosarchaea group</taxon>
        <taxon>Halobacteria</taxon>
        <taxon>Halobacteriales</taxon>
        <taxon>Natrialbaceae</taxon>
        <taxon>Halopiger</taxon>
    </lineage>
</organism>
<comment type="caution">
    <text evidence="1">The sequence shown here is derived from an EMBL/GenBank/DDBJ whole genome shotgun (WGS) entry which is preliminary data.</text>
</comment>
<evidence type="ECO:0000313" key="1">
    <source>
        <dbReference type="EMBL" id="RKD86218.1"/>
    </source>
</evidence>
<dbReference type="EMBL" id="RAPO01000010">
    <property type="protein sequence ID" value="RKD86218.1"/>
    <property type="molecule type" value="Genomic_DNA"/>
</dbReference>